<protein>
    <recommendedName>
        <fullName evidence="3">Fibronectin type-III domain-containing protein</fullName>
    </recommendedName>
</protein>
<evidence type="ECO:0008006" key="3">
    <source>
        <dbReference type="Google" id="ProtNLM"/>
    </source>
</evidence>
<evidence type="ECO:0000313" key="2">
    <source>
        <dbReference type="Proteomes" id="UP000198310"/>
    </source>
</evidence>
<reference evidence="2" key="1">
    <citation type="submission" date="2017-06" db="EMBL/GenBank/DDBJ databases">
        <authorList>
            <person name="Varghese N."/>
            <person name="Submissions S."/>
        </authorList>
    </citation>
    <scope>NUCLEOTIDE SEQUENCE [LARGE SCALE GENOMIC DNA]</scope>
    <source>
        <strain evidence="2">DSM 28041</strain>
    </source>
</reference>
<dbReference type="EMBL" id="FZNS01000002">
    <property type="protein sequence ID" value="SNR43378.1"/>
    <property type="molecule type" value="Genomic_DNA"/>
</dbReference>
<accession>A0A238WA47</accession>
<keyword evidence="2" id="KW-1185">Reference proteome</keyword>
<proteinExistence type="predicted"/>
<evidence type="ECO:0000313" key="1">
    <source>
        <dbReference type="EMBL" id="SNR43378.1"/>
    </source>
</evidence>
<name>A0A238WA47_9BACT</name>
<dbReference type="Proteomes" id="UP000198310">
    <property type="component" value="Unassembled WGS sequence"/>
</dbReference>
<organism evidence="1 2">
    <name type="scientific">Hymenobacter mucosus</name>
    <dbReference type="NCBI Taxonomy" id="1411120"/>
    <lineage>
        <taxon>Bacteria</taxon>
        <taxon>Pseudomonadati</taxon>
        <taxon>Bacteroidota</taxon>
        <taxon>Cytophagia</taxon>
        <taxon>Cytophagales</taxon>
        <taxon>Hymenobacteraceae</taxon>
        <taxon>Hymenobacter</taxon>
    </lineage>
</organism>
<gene>
    <name evidence="1" type="ORF">SAMN06269173_102387</name>
</gene>
<dbReference type="AlphaFoldDB" id="A0A238WA47"/>
<sequence length="149" mass="17091">MFGSYYRIDNCYYYTHLPMYHRMFTLSFVLLVGSVGGRGSDATSFQAAYDDAAVRVEWEVSSEIGIQKYELARKASNEAEYSHLAAIEPNAQHRYQFIDQEINQEISSSSVTYRLTICNTAGGQRYQTTFTPMPGAMQRSWDTIKSMFR</sequence>